<dbReference type="PANTHER" id="PTHR31589">
    <property type="entry name" value="PROTEIN, PUTATIVE (DUF239)-RELATED-RELATED"/>
    <property type="match status" value="1"/>
</dbReference>
<dbReference type="PANTHER" id="PTHR31589:SF110">
    <property type="entry name" value="PROTEIN, PUTATIVE (DUF239)-RELATED"/>
    <property type="match status" value="1"/>
</dbReference>
<dbReference type="Proteomes" id="UP000515123">
    <property type="component" value="Linkage group 17"/>
</dbReference>
<dbReference type="RefSeq" id="XP_020107284.1">
    <property type="nucleotide sequence ID" value="XM_020251695.1"/>
</dbReference>
<dbReference type="Pfam" id="PF03080">
    <property type="entry name" value="Neprosin"/>
    <property type="match status" value="1"/>
</dbReference>
<gene>
    <name evidence="3" type="primary">LOC109723358</name>
</gene>
<organism evidence="2 3">
    <name type="scientific">Ananas comosus</name>
    <name type="common">Pineapple</name>
    <name type="synonym">Ananas ananas</name>
    <dbReference type="NCBI Taxonomy" id="4615"/>
    <lineage>
        <taxon>Eukaryota</taxon>
        <taxon>Viridiplantae</taxon>
        <taxon>Streptophyta</taxon>
        <taxon>Embryophyta</taxon>
        <taxon>Tracheophyta</taxon>
        <taxon>Spermatophyta</taxon>
        <taxon>Magnoliopsida</taxon>
        <taxon>Liliopsida</taxon>
        <taxon>Poales</taxon>
        <taxon>Bromeliaceae</taxon>
        <taxon>Bromelioideae</taxon>
        <taxon>Ananas</taxon>
    </lineage>
</organism>
<reference evidence="2" key="1">
    <citation type="journal article" date="2015" name="Nat. Genet.">
        <title>The pineapple genome and the evolution of CAM photosynthesis.</title>
        <authorList>
            <person name="Ming R."/>
            <person name="VanBuren R."/>
            <person name="Wai C.M."/>
            <person name="Tang H."/>
            <person name="Schatz M.C."/>
            <person name="Bowers J.E."/>
            <person name="Lyons E."/>
            <person name="Wang M.L."/>
            <person name="Chen J."/>
            <person name="Biggers E."/>
            <person name="Zhang J."/>
            <person name="Huang L."/>
            <person name="Zhang L."/>
            <person name="Miao W."/>
            <person name="Zhang J."/>
            <person name="Ye Z."/>
            <person name="Miao C."/>
            <person name="Lin Z."/>
            <person name="Wang H."/>
            <person name="Zhou H."/>
            <person name="Yim W.C."/>
            <person name="Priest H.D."/>
            <person name="Zheng C."/>
            <person name="Woodhouse M."/>
            <person name="Edger P.P."/>
            <person name="Guyot R."/>
            <person name="Guo H.B."/>
            <person name="Guo H."/>
            <person name="Zheng G."/>
            <person name="Singh R."/>
            <person name="Sharma A."/>
            <person name="Min X."/>
            <person name="Zheng Y."/>
            <person name="Lee H."/>
            <person name="Gurtowski J."/>
            <person name="Sedlazeck F.J."/>
            <person name="Harkess A."/>
            <person name="McKain M.R."/>
            <person name="Liao Z."/>
            <person name="Fang J."/>
            <person name="Liu J."/>
            <person name="Zhang X."/>
            <person name="Zhang Q."/>
            <person name="Hu W."/>
            <person name="Qin Y."/>
            <person name="Wang K."/>
            <person name="Chen L.Y."/>
            <person name="Shirley N."/>
            <person name="Lin Y.R."/>
            <person name="Liu L.Y."/>
            <person name="Hernandez A.G."/>
            <person name="Wright C.L."/>
            <person name="Bulone V."/>
            <person name="Tuskan G.A."/>
            <person name="Heath K."/>
            <person name="Zee F."/>
            <person name="Moore P.H."/>
            <person name="Sunkar R."/>
            <person name="Leebens-Mack J.H."/>
            <person name="Mockler T."/>
            <person name="Bennetzen J.L."/>
            <person name="Freeling M."/>
            <person name="Sankoff D."/>
            <person name="Paterson A.H."/>
            <person name="Zhu X."/>
            <person name="Yang X."/>
            <person name="Smith J.A."/>
            <person name="Cushman J.C."/>
            <person name="Paull R.E."/>
            <person name="Yu Q."/>
        </authorList>
    </citation>
    <scope>NUCLEOTIDE SEQUENCE [LARGE SCALE GENOMIC DNA]</scope>
    <source>
        <strain evidence="2">cv. F153</strain>
    </source>
</reference>
<evidence type="ECO:0000313" key="2">
    <source>
        <dbReference type="Proteomes" id="UP000515123"/>
    </source>
</evidence>
<accession>A0A6P5GH55</accession>
<sequence>MRGINYMQAAKKYCLQMLHQSMWAVYKTHNSEPSHKIHGAVATVSVHNIPDIKHGQVNPDLYGDNQTRLFTLWTVDGYKNTGCYNLLCEGFVFTGKSNFGPGSVLEPVSVYEGVLHNITLKISQDPQSRDWWLHCRHDGYNDDSNLEQMGY</sequence>
<name>A0A6P5GH55_ANACO</name>
<dbReference type="InterPro" id="IPR053168">
    <property type="entry name" value="Glutamic_endopeptidase"/>
</dbReference>
<evidence type="ECO:0000313" key="3">
    <source>
        <dbReference type="RefSeq" id="XP_020107284.1"/>
    </source>
</evidence>
<dbReference type="InterPro" id="IPR004314">
    <property type="entry name" value="Neprosin"/>
</dbReference>
<keyword evidence="2" id="KW-1185">Reference proteome</keyword>
<reference evidence="3" key="2">
    <citation type="submission" date="2025-08" db="UniProtKB">
        <authorList>
            <consortium name="RefSeq"/>
        </authorList>
    </citation>
    <scope>IDENTIFICATION</scope>
    <source>
        <tissue evidence="3">Leaf</tissue>
    </source>
</reference>
<dbReference type="OrthoDB" id="1858978at2759"/>
<dbReference type="Gene3D" id="3.90.1320.10">
    <property type="entry name" value="Outer-capsid protein sigma 3, large lobe"/>
    <property type="match status" value="1"/>
</dbReference>
<evidence type="ECO:0000259" key="1">
    <source>
        <dbReference type="PROSITE" id="PS52045"/>
    </source>
</evidence>
<dbReference type="GeneID" id="109723358"/>
<protein>
    <submittedName>
        <fullName evidence="3">Uncharacterized protein LOC109723358</fullName>
    </submittedName>
</protein>
<proteinExistence type="predicted"/>
<feature type="domain" description="Neprosin PEP catalytic" evidence="1">
    <location>
        <begin position="1"/>
        <end position="151"/>
    </location>
</feature>
<dbReference type="PROSITE" id="PS52045">
    <property type="entry name" value="NEPROSIN_PEP_CD"/>
    <property type="match status" value="1"/>
</dbReference>
<dbReference type="AlphaFoldDB" id="A0A6P5GH55"/>